<organism evidence="1 2">
    <name type="scientific">Marinococcus halophilus</name>
    <dbReference type="NCBI Taxonomy" id="1371"/>
    <lineage>
        <taxon>Bacteria</taxon>
        <taxon>Bacillati</taxon>
        <taxon>Bacillota</taxon>
        <taxon>Bacilli</taxon>
        <taxon>Bacillales</taxon>
        <taxon>Bacillaceae</taxon>
        <taxon>Marinococcus</taxon>
    </lineage>
</organism>
<evidence type="ECO:0000313" key="2">
    <source>
        <dbReference type="Proteomes" id="UP000321051"/>
    </source>
</evidence>
<evidence type="ECO:0000313" key="1">
    <source>
        <dbReference type="EMBL" id="GEK59081.1"/>
    </source>
</evidence>
<reference evidence="1 2" key="1">
    <citation type="submission" date="2019-07" db="EMBL/GenBank/DDBJ databases">
        <title>Whole genome shotgun sequence of Marinococcus halophilus NBRC 102359.</title>
        <authorList>
            <person name="Hosoyama A."/>
            <person name="Uohara A."/>
            <person name="Ohji S."/>
            <person name="Ichikawa N."/>
        </authorList>
    </citation>
    <scope>NUCLEOTIDE SEQUENCE [LARGE SCALE GENOMIC DNA]</scope>
    <source>
        <strain evidence="1 2">NBRC 102359</strain>
    </source>
</reference>
<keyword evidence="2" id="KW-1185">Reference proteome</keyword>
<protein>
    <submittedName>
        <fullName evidence="1">Uncharacterized protein</fullName>
    </submittedName>
</protein>
<sequence>MNSPAFVYCYSSKEREVIVGRREDMNTEGWKQRGYTVVECGDTEKLYESVKRFKANEWIVTIMSDPSLFEKFLHESSDSKAGKQKNR</sequence>
<dbReference type="OrthoDB" id="2969974at2"/>
<comment type="caution">
    <text evidence="1">The sequence shown here is derived from an EMBL/GenBank/DDBJ whole genome shotgun (WGS) entry which is preliminary data.</text>
</comment>
<dbReference type="EMBL" id="BJUN01000010">
    <property type="protein sequence ID" value="GEK59081.1"/>
    <property type="molecule type" value="Genomic_DNA"/>
</dbReference>
<dbReference type="Proteomes" id="UP000321051">
    <property type="component" value="Unassembled WGS sequence"/>
</dbReference>
<proteinExistence type="predicted"/>
<name>A0A510Y8R6_MARHA</name>
<dbReference type="AlphaFoldDB" id="A0A510Y8R6"/>
<gene>
    <name evidence="1" type="ORF">MHA01_19860</name>
</gene>
<accession>A0A510Y8R6</accession>
<dbReference type="RefSeq" id="WP_079475435.1">
    <property type="nucleotide sequence ID" value="NZ_BJUN01000010.1"/>
</dbReference>